<sequence>MTCLNATASTAAASRAPVPVTKRQLLSEGSIVRIAVPLEARKGQIEDNGRVIHYLQFKYSVYGGLINCFVHAETAEELEKYYGDTITAEASVWQKTLEDERTFIYVDLLQTELPTTHDIFFLRDYDPKTLDAIPYDVDDFVMFPTPAPLEGAVVLVPLTATKFDTPAPAQTTPAMTSTGDTGLDRLLNDGWKIEASDEKTVSLYKGEGASRKTMTHRKPQKKSKKR</sequence>
<feature type="compositionally biased region" description="Basic residues" evidence="1">
    <location>
        <begin position="213"/>
        <end position="226"/>
    </location>
</feature>
<evidence type="ECO:0000313" key="2">
    <source>
        <dbReference type="EMBL" id="OGC88564.1"/>
    </source>
</evidence>
<dbReference type="Proteomes" id="UP000176568">
    <property type="component" value="Unassembled WGS sequence"/>
</dbReference>
<comment type="caution">
    <text evidence="2">The sequence shown here is derived from an EMBL/GenBank/DDBJ whole genome shotgun (WGS) entry which is preliminary data.</text>
</comment>
<dbReference type="EMBL" id="MEXB01000007">
    <property type="protein sequence ID" value="OGC88564.1"/>
    <property type="molecule type" value="Genomic_DNA"/>
</dbReference>
<evidence type="ECO:0000313" key="3">
    <source>
        <dbReference type="Proteomes" id="UP000176568"/>
    </source>
</evidence>
<gene>
    <name evidence="2" type="ORF">A2419_02760</name>
</gene>
<proteinExistence type="predicted"/>
<reference evidence="2 3" key="1">
    <citation type="journal article" date="2016" name="Nat. Commun.">
        <title>Thousands of microbial genomes shed light on interconnected biogeochemical processes in an aquifer system.</title>
        <authorList>
            <person name="Anantharaman K."/>
            <person name="Brown C.T."/>
            <person name="Hug L.A."/>
            <person name="Sharon I."/>
            <person name="Castelle C.J."/>
            <person name="Probst A.J."/>
            <person name="Thomas B.C."/>
            <person name="Singh A."/>
            <person name="Wilkins M.J."/>
            <person name="Karaoz U."/>
            <person name="Brodie E.L."/>
            <person name="Williams K.H."/>
            <person name="Hubbard S.S."/>
            <person name="Banfield J.F."/>
        </authorList>
    </citation>
    <scope>NUCLEOTIDE SEQUENCE [LARGE SCALE GENOMIC DNA]</scope>
</reference>
<accession>A0A1F4Y3W9</accession>
<name>A0A1F4Y3W9_9BACT</name>
<dbReference type="STRING" id="1797247.A2419_02760"/>
<protein>
    <submittedName>
        <fullName evidence="2">Uncharacterized protein</fullName>
    </submittedName>
</protein>
<evidence type="ECO:0000256" key="1">
    <source>
        <dbReference type="SAM" id="MobiDB-lite"/>
    </source>
</evidence>
<organism evidence="2 3">
    <name type="scientific">Candidatus Adlerbacteria bacterium RIFOXYC1_FULL_48_26</name>
    <dbReference type="NCBI Taxonomy" id="1797247"/>
    <lineage>
        <taxon>Bacteria</taxon>
        <taxon>Candidatus Adleribacteriota</taxon>
    </lineage>
</organism>
<feature type="region of interest" description="Disordered" evidence="1">
    <location>
        <begin position="202"/>
        <end position="226"/>
    </location>
</feature>
<dbReference type="AlphaFoldDB" id="A0A1F4Y3W9"/>